<gene>
    <name evidence="3" type="ORF">HPP92_009712</name>
</gene>
<reference evidence="3 4" key="1">
    <citation type="journal article" date="2020" name="Nat. Food">
        <title>A phased Vanilla planifolia genome enables genetic improvement of flavour and production.</title>
        <authorList>
            <person name="Hasing T."/>
            <person name="Tang H."/>
            <person name="Brym M."/>
            <person name="Khazi F."/>
            <person name="Huang T."/>
            <person name="Chambers A.H."/>
        </authorList>
    </citation>
    <scope>NUCLEOTIDE SEQUENCE [LARGE SCALE GENOMIC DNA]</scope>
    <source>
        <tissue evidence="3">Leaf</tissue>
    </source>
</reference>
<evidence type="ECO:0000313" key="4">
    <source>
        <dbReference type="Proteomes" id="UP000636800"/>
    </source>
</evidence>
<dbReference type="PANTHER" id="PTHR11079">
    <property type="entry name" value="CYTOSINE DEAMINASE FAMILY MEMBER"/>
    <property type="match status" value="1"/>
</dbReference>
<dbReference type="Gene3D" id="3.40.140.10">
    <property type="entry name" value="Cytidine Deaminase, domain 2"/>
    <property type="match status" value="1"/>
</dbReference>
<comment type="similarity">
    <text evidence="2">Belongs to the cytidine and deoxycytidylate deaminase family. ADAT3 subfamily.</text>
</comment>
<dbReference type="InterPro" id="IPR016193">
    <property type="entry name" value="Cytidine_deaminase-like"/>
</dbReference>
<dbReference type="EMBL" id="JADCNL010000004">
    <property type="protein sequence ID" value="KAG0485633.1"/>
    <property type="molecule type" value="Genomic_DNA"/>
</dbReference>
<dbReference type="GO" id="GO:0005737">
    <property type="term" value="C:cytoplasm"/>
    <property type="evidence" value="ECO:0007669"/>
    <property type="project" value="TreeGrafter"/>
</dbReference>
<name>A0A835V5Q2_VANPL</name>
<keyword evidence="1" id="KW-0819">tRNA processing</keyword>
<comment type="caution">
    <text evidence="3">The sequence shown here is derived from an EMBL/GenBank/DDBJ whole genome shotgun (WGS) entry which is preliminary data.</text>
</comment>
<dbReference type="GO" id="GO:0005634">
    <property type="term" value="C:nucleus"/>
    <property type="evidence" value="ECO:0007669"/>
    <property type="project" value="TreeGrafter"/>
</dbReference>
<dbReference type="GO" id="GO:0002100">
    <property type="term" value="P:tRNA wobble adenosine to inosine editing"/>
    <property type="evidence" value="ECO:0007669"/>
    <property type="project" value="InterPro"/>
</dbReference>
<evidence type="ECO:0000256" key="2">
    <source>
        <dbReference type="ARBA" id="ARBA00038160"/>
    </source>
</evidence>
<protein>
    <submittedName>
        <fullName evidence="3">Uncharacterized protein</fullName>
    </submittedName>
</protein>
<evidence type="ECO:0000313" key="3">
    <source>
        <dbReference type="EMBL" id="KAG0485633.1"/>
    </source>
</evidence>
<dbReference type="Proteomes" id="UP000636800">
    <property type="component" value="Unassembled WGS sequence"/>
</dbReference>
<dbReference type="PANTHER" id="PTHR11079:SF156">
    <property type="entry name" value="INACTIVE TRNA-SPECIFIC ADENOSINE DEAMINASE-LIKE PROTEIN 3-RELATED"/>
    <property type="match status" value="1"/>
</dbReference>
<dbReference type="GO" id="GO:0052717">
    <property type="term" value="F:tRNA-specific adenosine-34 deaminase activity"/>
    <property type="evidence" value="ECO:0007669"/>
    <property type="project" value="TreeGrafter"/>
</dbReference>
<accession>A0A835V5Q2</accession>
<dbReference type="SUPFAM" id="SSF53927">
    <property type="entry name" value="Cytidine deaminase-like"/>
    <property type="match status" value="1"/>
</dbReference>
<proteinExistence type="inferred from homology"/>
<dbReference type="OrthoDB" id="755325at2759"/>
<keyword evidence="4" id="KW-1185">Reference proteome</keyword>
<evidence type="ECO:0000256" key="1">
    <source>
        <dbReference type="ARBA" id="ARBA00022694"/>
    </source>
</evidence>
<dbReference type="GO" id="GO:0046872">
    <property type="term" value="F:metal ion binding"/>
    <property type="evidence" value="ECO:0007669"/>
    <property type="project" value="UniProtKB-KW"/>
</dbReference>
<dbReference type="AlphaFoldDB" id="A0A835V5Q2"/>
<organism evidence="3 4">
    <name type="scientific">Vanilla planifolia</name>
    <name type="common">Vanilla</name>
    <dbReference type="NCBI Taxonomy" id="51239"/>
    <lineage>
        <taxon>Eukaryota</taxon>
        <taxon>Viridiplantae</taxon>
        <taxon>Streptophyta</taxon>
        <taxon>Embryophyta</taxon>
        <taxon>Tracheophyta</taxon>
        <taxon>Spermatophyta</taxon>
        <taxon>Magnoliopsida</taxon>
        <taxon>Liliopsida</taxon>
        <taxon>Asparagales</taxon>
        <taxon>Orchidaceae</taxon>
        <taxon>Vanilloideae</taxon>
        <taxon>Vanilleae</taxon>
        <taxon>Vanilla</taxon>
    </lineage>
</organism>
<sequence length="269" mass="30317">MCCNFKERMGGAMQALANIVPSISQVVNAAVIIDPSNEQIVATANDQTFNGFATFEQSSSTVFHPETIKNHLGNSAECSELKFLQHDLSSVSCLYPWHWIKQQLDCNNSEEKCEQSSLCHPLRHAVLVAIENASARDRQLYPWVESQKNLSPLSDYICRSLESLPSKRQKTQTSENLEIIAKDGSPEMPSHEATQPYLCTGFDAYIVWEPCAMCAMALVHQRVRRVFYAFPNQNAGALGSVHRLQGEKSLNHHYSVFRVLKDEENLERN</sequence>